<organism evidence="1">
    <name type="scientific">Homalodisca liturata</name>
    <dbReference type="NCBI Taxonomy" id="320908"/>
    <lineage>
        <taxon>Eukaryota</taxon>
        <taxon>Metazoa</taxon>
        <taxon>Ecdysozoa</taxon>
        <taxon>Arthropoda</taxon>
        <taxon>Hexapoda</taxon>
        <taxon>Insecta</taxon>
        <taxon>Pterygota</taxon>
        <taxon>Neoptera</taxon>
        <taxon>Paraneoptera</taxon>
        <taxon>Hemiptera</taxon>
        <taxon>Auchenorrhyncha</taxon>
        <taxon>Membracoidea</taxon>
        <taxon>Cicadellidae</taxon>
        <taxon>Cicadellinae</taxon>
        <taxon>Proconiini</taxon>
        <taxon>Homalodisca</taxon>
    </lineage>
</organism>
<dbReference type="AlphaFoldDB" id="A0A1B6IY19"/>
<sequence length="159" mass="17908">HYTSLRNARMYAASLCSSFEKDRVIHFMAGDFRITDSCILYSHLCKMMCMPCVSYLVRNATPILSDGNVGLLNTQVGFSLAFSYPVSSLRALQPSEFISGRIKKDGRVCENWGTDICARTDQVFYGSRCNNDVAVAHFQMFQAVERTFNRDPSAYEGVQ</sequence>
<protein>
    <submittedName>
        <fullName evidence="1">Uncharacterized protein</fullName>
    </submittedName>
</protein>
<dbReference type="EMBL" id="GECU01015966">
    <property type="protein sequence ID" value="JAS91740.1"/>
    <property type="molecule type" value="Transcribed_RNA"/>
</dbReference>
<reference evidence="1" key="1">
    <citation type="submission" date="2015-11" db="EMBL/GenBank/DDBJ databases">
        <title>De novo transcriptome assembly of four potential Pierce s Disease insect vectors from Arizona vineyards.</title>
        <authorList>
            <person name="Tassone E.E."/>
        </authorList>
    </citation>
    <scope>NUCLEOTIDE SEQUENCE</scope>
</reference>
<accession>A0A1B6IY19</accession>
<proteinExistence type="predicted"/>
<name>A0A1B6IY19_9HEMI</name>
<feature type="non-terminal residue" evidence="1">
    <location>
        <position position="1"/>
    </location>
</feature>
<feature type="non-terminal residue" evidence="1">
    <location>
        <position position="159"/>
    </location>
</feature>
<gene>
    <name evidence="1" type="ORF">g.7300</name>
</gene>
<evidence type="ECO:0000313" key="1">
    <source>
        <dbReference type="EMBL" id="JAS91740.1"/>
    </source>
</evidence>